<evidence type="ECO:0000256" key="4">
    <source>
        <dbReference type="ARBA" id="ARBA00022898"/>
    </source>
</evidence>
<dbReference type="GO" id="GO:0046656">
    <property type="term" value="P:folic acid biosynthetic process"/>
    <property type="evidence" value="ECO:0007669"/>
    <property type="project" value="UniProtKB-KW"/>
</dbReference>
<dbReference type="InterPro" id="IPR001544">
    <property type="entry name" value="Aminotrans_IV"/>
</dbReference>
<dbReference type="Gene3D" id="3.20.10.10">
    <property type="entry name" value="D-amino Acid Aminotransferase, subunit A, domain 2"/>
    <property type="match status" value="1"/>
</dbReference>
<dbReference type="Pfam" id="PF01063">
    <property type="entry name" value="Aminotran_4"/>
    <property type="match status" value="1"/>
</dbReference>
<dbReference type="Gene3D" id="3.30.470.10">
    <property type="match status" value="1"/>
</dbReference>
<evidence type="ECO:0000313" key="10">
    <source>
        <dbReference type="EMBL" id="AVY96053.1"/>
    </source>
</evidence>
<dbReference type="KEGG" id="maer:DAI18_10395"/>
<keyword evidence="4" id="KW-0663">Pyridoxal phosphate</keyword>
<gene>
    <name evidence="10" type="primary">pabC</name>
    <name evidence="10" type="ORF">DAI18_10395</name>
</gene>
<comment type="similarity">
    <text evidence="2">Belongs to the class-IV pyridoxal-phosphate-dependent aminotransferase family.</text>
</comment>
<comment type="catalytic activity">
    <reaction evidence="9">
        <text>4-amino-4-deoxychorismate = 4-aminobenzoate + pyruvate + H(+)</text>
        <dbReference type="Rhea" id="RHEA:16201"/>
        <dbReference type="ChEBI" id="CHEBI:15361"/>
        <dbReference type="ChEBI" id="CHEBI:15378"/>
        <dbReference type="ChEBI" id="CHEBI:17836"/>
        <dbReference type="ChEBI" id="CHEBI:58406"/>
        <dbReference type="EC" id="4.1.3.38"/>
    </reaction>
</comment>
<dbReference type="InterPro" id="IPR043132">
    <property type="entry name" value="BCAT-like_C"/>
</dbReference>
<dbReference type="GO" id="GO:0008696">
    <property type="term" value="F:4-amino-4-deoxychorismate lyase activity"/>
    <property type="evidence" value="ECO:0007669"/>
    <property type="project" value="UniProtKB-EC"/>
</dbReference>
<organism evidence="10 11">
    <name type="scientific">Microvirgula aerodenitrificans</name>
    <dbReference type="NCBI Taxonomy" id="57480"/>
    <lineage>
        <taxon>Bacteria</taxon>
        <taxon>Pseudomonadati</taxon>
        <taxon>Pseudomonadota</taxon>
        <taxon>Betaproteobacteria</taxon>
        <taxon>Neisseriales</taxon>
        <taxon>Aquaspirillaceae</taxon>
        <taxon>Microvirgula</taxon>
    </lineage>
</organism>
<evidence type="ECO:0000256" key="8">
    <source>
        <dbReference type="ARBA" id="ARBA00035676"/>
    </source>
</evidence>
<evidence type="ECO:0000256" key="3">
    <source>
        <dbReference type="ARBA" id="ARBA00011738"/>
    </source>
</evidence>
<comment type="pathway">
    <text evidence="7">Cofactor biosynthesis; tetrahydrofolate biosynthesis; 4-aminobenzoate from chorismate: step 2/2.</text>
</comment>
<reference evidence="10 11" key="1">
    <citation type="submission" date="2018-04" db="EMBL/GenBank/DDBJ databases">
        <title>Denitrifier Microvirgula.</title>
        <authorList>
            <person name="Anderson E."/>
            <person name="Jang J."/>
            <person name="Ishii S."/>
        </authorList>
    </citation>
    <scope>NUCLEOTIDE SEQUENCE [LARGE SCALE GENOMIC DNA]</scope>
    <source>
        <strain evidence="10 11">BE2.4</strain>
    </source>
</reference>
<evidence type="ECO:0000313" key="11">
    <source>
        <dbReference type="Proteomes" id="UP000244173"/>
    </source>
</evidence>
<evidence type="ECO:0000256" key="9">
    <source>
        <dbReference type="ARBA" id="ARBA00049529"/>
    </source>
</evidence>
<evidence type="ECO:0000256" key="6">
    <source>
        <dbReference type="ARBA" id="ARBA00023239"/>
    </source>
</evidence>
<dbReference type="NCBIfam" id="TIGR03461">
    <property type="entry name" value="pabC_Proteo"/>
    <property type="match status" value="1"/>
</dbReference>
<dbReference type="InterPro" id="IPR050571">
    <property type="entry name" value="Class-IV_PLP-Dep_Aminotrnsfr"/>
</dbReference>
<keyword evidence="5" id="KW-0289">Folate biosynthesis</keyword>
<dbReference type="GO" id="GO:0005829">
    <property type="term" value="C:cytosol"/>
    <property type="evidence" value="ECO:0007669"/>
    <property type="project" value="TreeGrafter"/>
</dbReference>
<evidence type="ECO:0000256" key="1">
    <source>
        <dbReference type="ARBA" id="ARBA00001933"/>
    </source>
</evidence>
<evidence type="ECO:0000256" key="2">
    <source>
        <dbReference type="ARBA" id="ARBA00009320"/>
    </source>
</evidence>
<comment type="subunit">
    <text evidence="3">Homodimer.</text>
</comment>
<proteinExistence type="inferred from homology"/>
<dbReference type="GO" id="GO:0030170">
    <property type="term" value="F:pyridoxal phosphate binding"/>
    <property type="evidence" value="ECO:0007669"/>
    <property type="project" value="InterPro"/>
</dbReference>
<dbReference type="PANTHER" id="PTHR42743:SF2">
    <property type="entry name" value="AMINODEOXYCHORISMATE LYASE"/>
    <property type="match status" value="1"/>
</dbReference>
<dbReference type="STRING" id="1122240.GCA_000620105_00114"/>
<accession>A0A2S0PFH2</accession>
<dbReference type="InterPro" id="IPR036038">
    <property type="entry name" value="Aminotransferase-like"/>
</dbReference>
<dbReference type="OrthoDB" id="9805628at2"/>
<dbReference type="GO" id="GO:0008153">
    <property type="term" value="P:4-aminobenzoate biosynthetic process"/>
    <property type="evidence" value="ECO:0007669"/>
    <property type="project" value="TreeGrafter"/>
</dbReference>
<dbReference type="AlphaFoldDB" id="A0A2S0PFH2"/>
<dbReference type="SUPFAM" id="SSF56752">
    <property type="entry name" value="D-aminoacid aminotransferase-like PLP-dependent enzymes"/>
    <property type="match status" value="1"/>
</dbReference>
<evidence type="ECO:0000256" key="7">
    <source>
        <dbReference type="ARBA" id="ARBA00035633"/>
    </source>
</evidence>
<dbReference type="PANTHER" id="PTHR42743">
    <property type="entry name" value="AMINO-ACID AMINOTRANSFERASE"/>
    <property type="match status" value="1"/>
</dbReference>
<dbReference type="EMBL" id="CP028519">
    <property type="protein sequence ID" value="AVY96053.1"/>
    <property type="molecule type" value="Genomic_DNA"/>
</dbReference>
<protein>
    <recommendedName>
        <fullName evidence="8">aminodeoxychorismate lyase</fullName>
        <ecNumber evidence="8">4.1.3.38</ecNumber>
    </recommendedName>
</protein>
<keyword evidence="11" id="KW-1185">Reference proteome</keyword>
<keyword evidence="6 10" id="KW-0456">Lyase</keyword>
<dbReference type="InterPro" id="IPR017824">
    <property type="entry name" value="Aminodeoxychorismate_lyase_IV"/>
</dbReference>
<evidence type="ECO:0000256" key="5">
    <source>
        <dbReference type="ARBA" id="ARBA00022909"/>
    </source>
</evidence>
<comment type="cofactor">
    <cofactor evidence="1">
        <name>pyridoxal 5'-phosphate</name>
        <dbReference type="ChEBI" id="CHEBI:597326"/>
    </cofactor>
</comment>
<dbReference type="Proteomes" id="UP000244173">
    <property type="component" value="Chromosome"/>
</dbReference>
<dbReference type="InterPro" id="IPR043131">
    <property type="entry name" value="BCAT-like_N"/>
</dbReference>
<name>A0A2S0PFH2_9NEIS</name>
<dbReference type="EC" id="4.1.3.38" evidence="8"/>
<sequence>MLINHQPAESLSVSDRGFTYGDGVFRTLRASHGQPRLWRWQWQRLAHDCAALGLPLPDVDPLLADITRVCAGIDEATVRITVTRGQGARGYSPASAPGSTLIVQASPYLAAPDSCFRDGIVARLCDWRLALQPRLAGIKHLNRLENVLARAEWTDPAIREGILRDSEGRVIEGTMSNLVICRGGALLTPRLDGAGVAGAVRACLMATLPLQETELRLDELLAADEILCVNSLIGVWPLARLGDWRSRSRTAAEQLAAVLAEAG</sequence>